<comment type="caution">
    <text evidence="2">The sequence shown here is derived from an EMBL/GenBank/DDBJ whole genome shotgun (WGS) entry which is preliminary data.</text>
</comment>
<dbReference type="GO" id="GO:0005829">
    <property type="term" value="C:cytosol"/>
    <property type="evidence" value="ECO:0007669"/>
    <property type="project" value="TreeGrafter"/>
</dbReference>
<dbReference type="SUPFAM" id="SSF52218">
    <property type="entry name" value="Flavoproteins"/>
    <property type="match status" value="1"/>
</dbReference>
<keyword evidence="3" id="KW-1185">Reference proteome</keyword>
<dbReference type="InterPro" id="IPR005025">
    <property type="entry name" value="FMN_Rdtase-like_dom"/>
</dbReference>
<dbReference type="InterPro" id="IPR050712">
    <property type="entry name" value="NAD(P)H-dep_reductase"/>
</dbReference>
<proteinExistence type="predicted"/>
<accession>A0A8J7KZ51</accession>
<dbReference type="RefSeq" id="WP_197006777.1">
    <property type="nucleotide sequence ID" value="NZ_BONS01000006.1"/>
</dbReference>
<reference evidence="2" key="1">
    <citation type="submission" date="2020-11" db="EMBL/GenBank/DDBJ databases">
        <title>Sequencing the genomes of 1000 actinobacteria strains.</title>
        <authorList>
            <person name="Klenk H.-P."/>
        </authorList>
    </citation>
    <scope>NUCLEOTIDE SEQUENCE</scope>
    <source>
        <strain evidence="2">DSM 45356</strain>
    </source>
</reference>
<dbReference type="Gene3D" id="3.40.50.360">
    <property type="match status" value="1"/>
</dbReference>
<protein>
    <submittedName>
        <fullName evidence="2">NAD(P)H-dependent FMN reductase</fullName>
    </submittedName>
</protein>
<dbReference type="GO" id="GO:0016491">
    <property type="term" value="F:oxidoreductase activity"/>
    <property type="evidence" value="ECO:0007669"/>
    <property type="project" value="InterPro"/>
</dbReference>
<name>A0A8J7KZ51_9ACTN</name>
<sequence>MTILLISGSLRAGSTNAAVLATAHDLDPYTVVYPGLASLPHFNPDDDRHPLPRPVYELRTAINVSEAVLFCTPEYAGGLPGSFKNLLDWTVGGMEINDKPCGWINASHRGAAGAHDALRTVLGYTGADVVAAACGHVPVTQADVDPDGVIRVPAVRDRVARVVRAMRQYLS</sequence>
<dbReference type="AlphaFoldDB" id="A0A8J7KZ51"/>
<evidence type="ECO:0000313" key="3">
    <source>
        <dbReference type="Proteomes" id="UP000622552"/>
    </source>
</evidence>
<evidence type="ECO:0000313" key="2">
    <source>
        <dbReference type="EMBL" id="MBG6140207.1"/>
    </source>
</evidence>
<dbReference type="Proteomes" id="UP000622552">
    <property type="component" value="Unassembled WGS sequence"/>
</dbReference>
<feature type="domain" description="NADPH-dependent FMN reductase-like" evidence="1">
    <location>
        <begin position="1"/>
        <end position="132"/>
    </location>
</feature>
<dbReference type="Pfam" id="PF03358">
    <property type="entry name" value="FMN_red"/>
    <property type="match status" value="1"/>
</dbReference>
<dbReference type="InterPro" id="IPR029039">
    <property type="entry name" value="Flavoprotein-like_sf"/>
</dbReference>
<organism evidence="2 3">
    <name type="scientific">Longispora fulva</name>
    <dbReference type="NCBI Taxonomy" id="619741"/>
    <lineage>
        <taxon>Bacteria</taxon>
        <taxon>Bacillati</taxon>
        <taxon>Actinomycetota</taxon>
        <taxon>Actinomycetes</taxon>
        <taxon>Micromonosporales</taxon>
        <taxon>Micromonosporaceae</taxon>
        <taxon>Longispora</taxon>
    </lineage>
</organism>
<dbReference type="EMBL" id="JADOUF010000001">
    <property type="protein sequence ID" value="MBG6140207.1"/>
    <property type="molecule type" value="Genomic_DNA"/>
</dbReference>
<gene>
    <name evidence="2" type="ORF">IW245_006401</name>
</gene>
<dbReference type="GO" id="GO:0010181">
    <property type="term" value="F:FMN binding"/>
    <property type="evidence" value="ECO:0007669"/>
    <property type="project" value="TreeGrafter"/>
</dbReference>
<dbReference type="PANTHER" id="PTHR30543">
    <property type="entry name" value="CHROMATE REDUCTASE"/>
    <property type="match status" value="1"/>
</dbReference>
<evidence type="ECO:0000259" key="1">
    <source>
        <dbReference type="Pfam" id="PF03358"/>
    </source>
</evidence>
<dbReference type="PANTHER" id="PTHR30543:SF21">
    <property type="entry name" value="NAD(P)H-DEPENDENT FMN REDUCTASE LOT6"/>
    <property type="match status" value="1"/>
</dbReference>